<dbReference type="NCBIfam" id="NF006054">
    <property type="entry name" value="PRK08202.1"/>
    <property type="match status" value="1"/>
</dbReference>
<keyword evidence="8 11" id="KW-0808">Transferase</keyword>
<dbReference type="EMBL" id="DVLP01000098">
    <property type="protein sequence ID" value="HIT74628.1"/>
    <property type="molecule type" value="Genomic_DNA"/>
</dbReference>
<dbReference type="PANTHER" id="PTHR11904">
    <property type="entry name" value="METHYLTHIOADENOSINE/PURINE NUCLEOSIDE PHOSPHORYLASE"/>
    <property type="match status" value="1"/>
</dbReference>
<dbReference type="SUPFAM" id="SSF53167">
    <property type="entry name" value="Purine and uridine phosphorylases"/>
    <property type="match status" value="1"/>
</dbReference>
<dbReference type="GO" id="GO:0009116">
    <property type="term" value="P:nucleoside metabolic process"/>
    <property type="evidence" value="ECO:0007669"/>
    <property type="project" value="UniProtKB-UniRule"/>
</dbReference>
<evidence type="ECO:0000313" key="15">
    <source>
        <dbReference type="Proteomes" id="UP000886842"/>
    </source>
</evidence>
<feature type="binding site" evidence="12">
    <location>
        <begin position="89"/>
        <end position="91"/>
    </location>
    <ligand>
        <name>phosphate</name>
        <dbReference type="ChEBI" id="CHEBI:43474"/>
    </ligand>
</feature>
<evidence type="ECO:0000256" key="9">
    <source>
        <dbReference type="ARBA" id="ARBA00031036"/>
    </source>
</evidence>
<evidence type="ECO:0000256" key="11">
    <source>
        <dbReference type="PIRNR" id="PIRNR000477"/>
    </source>
</evidence>
<protein>
    <recommendedName>
        <fullName evidence="6 11">Purine nucleoside phosphorylase</fullName>
        <ecNumber evidence="5 11">2.4.2.1</ecNumber>
    </recommendedName>
    <alternativeName>
        <fullName evidence="9 11">Inosine-guanosine phosphorylase</fullName>
    </alternativeName>
</protein>
<evidence type="ECO:0000256" key="5">
    <source>
        <dbReference type="ARBA" id="ARBA00011886"/>
    </source>
</evidence>
<dbReference type="GO" id="GO:0004731">
    <property type="term" value="F:purine-nucleoside phosphorylase activity"/>
    <property type="evidence" value="ECO:0007669"/>
    <property type="project" value="UniProtKB-UniRule"/>
</dbReference>
<comment type="similarity">
    <text evidence="3 11">Belongs to the PNP/MTAP phosphorylase family.</text>
</comment>
<evidence type="ECO:0000256" key="2">
    <source>
        <dbReference type="ARBA" id="ARBA00005058"/>
    </source>
</evidence>
<dbReference type="PANTHER" id="PTHR11904:SF9">
    <property type="entry name" value="PURINE NUCLEOSIDE PHOSPHORYLASE-RELATED"/>
    <property type="match status" value="1"/>
</dbReference>
<dbReference type="InterPro" id="IPR011269">
    <property type="entry name" value="PUNP"/>
</dbReference>
<evidence type="ECO:0000256" key="1">
    <source>
        <dbReference type="ARBA" id="ARBA00002678"/>
    </source>
</evidence>
<evidence type="ECO:0000256" key="12">
    <source>
        <dbReference type="PIRSR" id="PIRSR000477-2"/>
    </source>
</evidence>
<comment type="caution">
    <text evidence="14">The sequence shown here is derived from an EMBL/GenBank/DDBJ whole genome shotgun (WGS) entry which is preliminary data.</text>
</comment>
<organism evidence="14 15">
    <name type="scientific">Candidatus Avipropionibacterium avicola</name>
    <dbReference type="NCBI Taxonomy" id="2840701"/>
    <lineage>
        <taxon>Bacteria</taxon>
        <taxon>Bacillati</taxon>
        <taxon>Actinomycetota</taxon>
        <taxon>Actinomycetes</taxon>
        <taxon>Propionibacteriales</taxon>
        <taxon>Propionibacteriaceae</taxon>
        <taxon>Propionibacteriaceae incertae sedis</taxon>
        <taxon>Candidatus Avipropionibacterium</taxon>
    </lineage>
</organism>
<dbReference type="AlphaFoldDB" id="A0A9D1KMU5"/>
<evidence type="ECO:0000256" key="7">
    <source>
        <dbReference type="ARBA" id="ARBA00022676"/>
    </source>
</evidence>
<proteinExistence type="inferred from homology"/>
<feature type="binding site" evidence="12">
    <location>
        <position position="36"/>
    </location>
    <ligand>
        <name>phosphate</name>
        <dbReference type="ChEBI" id="CHEBI:43474"/>
    </ligand>
</feature>
<dbReference type="GO" id="GO:0005737">
    <property type="term" value="C:cytoplasm"/>
    <property type="evidence" value="ECO:0007669"/>
    <property type="project" value="TreeGrafter"/>
</dbReference>
<dbReference type="EC" id="2.4.2.1" evidence="5 11"/>
<feature type="binding site" evidence="12">
    <location>
        <position position="209"/>
    </location>
    <ligand>
        <name>phosphate</name>
        <dbReference type="ChEBI" id="CHEBI:43474"/>
    </ligand>
</feature>
<dbReference type="InterPro" id="IPR000845">
    <property type="entry name" value="Nucleoside_phosphorylase_d"/>
</dbReference>
<evidence type="ECO:0000256" key="10">
    <source>
        <dbReference type="ARBA" id="ARBA00048556"/>
    </source>
</evidence>
<dbReference type="InterPro" id="IPR011268">
    <property type="entry name" value="Purine_phosphorylase"/>
</dbReference>
<evidence type="ECO:0000259" key="13">
    <source>
        <dbReference type="Pfam" id="PF01048"/>
    </source>
</evidence>
<dbReference type="Gene3D" id="3.40.50.1580">
    <property type="entry name" value="Nucleoside phosphorylase domain"/>
    <property type="match status" value="1"/>
</dbReference>
<accession>A0A9D1KMU5</accession>
<evidence type="ECO:0000256" key="8">
    <source>
        <dbReference type="ARBA" id="ARBA00022679"/>
    </source>
</evidence>
<feature type="domain" description="Nucleoside phosphorylase" evidence="13">
    <location>
        <begin position="46"/>
        <end position="264"/>
    </location>
</feature>
<comment type="pathway">
    <text evidence="2 11">Purine metabolism; purine nucleoside salvage.</text>
</comment>
<feature type="binding site" evidence="12">
    <location>
        <position position="121"/>
    </location>
    <ligand>
        <name>phosphate</name>
        <dbReference type="ChEBI" id="CHEBI:43474"/>
    </ligand>
</feature>
<keyword evidence="7 11" id="KW-0328">Glycosyltransferase</keyword>
<reference evidence="14" key="1">
    <citation type="submission" date="2020-10" db="EMBL/GenBank/DDBJ databases">
        <authorList>
            <person name="Gilroy R."/>
        </authorList>
    </citation>
    <scope>NUCLEOTIDE SEQUENCE</scope>
    <source>
        <strain evidence="14">ChiGjej1B1-24693</strain>
    </source>
</reference>
<dbReference type="Pfam" id="PF01048">
    <property type="entry name" value="PNP_UDP_1"/>
    <property type="match status" value="1"/>
</dbReference>
<evidence type="ECO:0000256" key="6">
    <source>
        <dbReference type="ARBA" id="ARBA00013834"/>
    </source>
</evidence>
<feature type="binding site" evidence="12">
    <location>
        <position position="190"/>
    </location>
    <ligand>
        <name>a purine D-ribonucleoside</name>
        <dbReference type="ChEBI" id="CHEBI:142355"/>
    </ligand>
</feature>
<comment type="function">
    <text evidence="1">The purine nucleoside phosphorylases catalyze the phosphorolytic breakdown of the N-glycosidic bond in the beta-(deoxy)ribonucleoside molecules, with the formation of the corresponding free purine bases and pentose-1-phosphate. Cleaves guanosine, inosine, 2'-deoxyguanosine and 2'-deoxyinosine.</text>
</comment>
<dbReference type="InterPro" id="IPR035994">
    <property type="entry name" value="Nucleoside_phosphorylase_sf"/>
</dbReference>
<dbReference type="Proteomes" id="UP000886842">
    <property type="component" value="Unassembled WGS sequence"/>
</dbReference>
<comment type="subunit">
    <text evidence="4">Homotrimer.</text>
</comment>
<sequence length="269" mass="27566">MSTERPDPYALAEEAAVALRQRFDIPGLDHAYVLGSGWSAAADELGTSLGVAELAELPGFSAPVVAGHGGQLRVVRTATGAIAAVLTGRTHLYEGRGPAAVVHGIRAVAAAGASVVVLTNGCGGLRPEWPPGTPVLIRDHLNLTGQTPLVGPRFIDLTDAYSPRLRDLARTVAPELGEGVYAQFGGPQYETPAEVRMAQVLGADLVGMSTTVETVAAREAGMEVLAISLVTNAAAGISPHPLSHDEVVQAGRDAAPVLRGLLTGIAGAL</sequence>
<gene>
    <name evidence="14" type="ORF">IAA98_03500</name>
</gene>
<dbReference type="NCBIfam" id="TIGR01698">
    <property type="entry name" value="PUNP"/>
    <property type="match status" value="1"/>
</dbReference>
<dbReference type="NCBIfam" id="TIGR01697">
    <property type="entry name" value="PNPH-PUNA-XAPA"/>
    <property type="match status" value="1"/>
</dbReference>
<dbReference type="PIRSF" id="PIRSF000477">
    <property type="entry name" value="PurNPase"/>
    <property type="match status" value="1"/>
</dbReference>
<name>A0A9D1KMU5_9ACTN</name>
<evidence type="ECO:0000256" key="4">
    <source>
        <dbReference type="ARBA" id="ARBA00011233"/>
    </source>
</evidence>
<evidence type="ECO:0000313" key="14">
    <source>
        <dbReference type="EMBL" id="HIT74628.1"/>
    </source>
</evidence>
<feature type="binding site" evidence="12">
    <location>
        <position position="232"/>
    </location>
    <ligand>
        <name>a purine D-ribonucleoside</name>
        <dbReference type="ChEBI" id="CHEBI:142355"/>
    </ligand>
</feature>
<comment type="catalytic activity">
    <reaction evidence="10">
        <text>a purine 2'-deoxy-D-ribonucleoside + phosphate = a purine nucleobase + 2-deoxy-alpha-D-ribose 1-phosphate</text>
        <dbReference type="Rhea" id="RHEA:36431"/>
        <dbReference type="ChEBI" id="CHEBI:26386"/>
        <dbReference type="ChEBI" id="CHEBI:43474"/>
        <dbReference type="ChEBI" id="CHEBI:57259"/>
        <dbReference type="ChEBI" id="CHEBI:142361"/>
        <dbReference type="EC" id="2.4.2.1"/>
    </reaction>
</comment>
<feature type="binding site" evidence="12">
    <location>
        <position position="68"/>
    </location>
    <ligand>
        <name>phosphate</name>
        <dbReference type="ChEBI" id="CHEBI:43474"/>
    </ligand>
</feature>
<reference evidence="14" key="2">
    <citation type="journal article" date="2021" name="PeerJ">
        <title>Extensive microbial diversity within the chicken gut microbiome revealed by metagenomics and culture.</title>
        <authorList>
            <person name="Gilroy R."/>
            <person name="Ravi A."/>
            <person name="Getino M."/>
            <person name="Pursley I."/>
            <person name="Horton D.L."/>
            <person name="Alikhan N.F."/>
            <person name="Baker D."/>
            <person name="Gharbi K."/>
            <person name="Hall N."/>
            <person name="Watson M."/>
            <person name="Adriaenssens E.M."/>
            <person name="Foster-Nyarko E."/>
            <person name="Jarju S."/>
            <person name="Secka A."/>
            <person name="Antonio M."/>
            <person name="Oren A."/>
            <person name="Chaudhuri R.R."/>
            <person name="La Ragione R."/>
            <person name="Hildebrand F."/>
            <person name="Pallen M.J."/>
        </authorList>
    </citation>
    <scope>NUCLEOTIDE SEQUENCE</scope>
    <source>
        <strain evidence="14">ChiGjej1B1-24693</strain>
    </source>
</reference>
<dbReference type="CDD" id="cd09009">
    <property type="entry name" value="PNP-EcPNPII_like"/>
    <property type="match status" value="1"/>
</dbReference>
<evidence type="ECO:0000256" key="3">
    <source>
        <dbReference type="ARBA" id="ARBA00006751"/>
    </source>
</evidence>